<feature type="domain" description="DUF6377" evidence="3">
    <location>
        <begin position="257"/>
        <end position="503"/>
    </location>
</feature>
<keyword evidence="1" id="KW-0472">Membrane</keyword>
<sequence>MKRVLLFCGLLVCLLPCFAKADAASGLLAELNGTLARKQEYDAQRWHRIAILTAAFASNKRNDDAKFDLGLRIYEEYKAFKYDSAFVYSQKIIRIAEQLNSPQKTEVAKLKLAFILLSSGMFKETFETLDSVRPDLLTETDKLDFYFLKARAYNDLGDYNQDQVYRPAYYAKALAYADTALRFTRPGSYDYLSIQEFRAIKTGNLRGGVAIYNQIRRLPHITLHQLAVSASATAYIYGLLGQEDKAFELLLVSATADVKTATKETVAIFRLSDYCYRRGDLENAYTFIKEAREEAAFYKARQRQIEISHVFSLIEGQKINIIESQRKSLKTYSIIITLLALFVAGFVFIILKQLRKLQKAGKLIDVTNRELRERNRDLRQLNVGLNEANKIKEEYIGYYFHNNSQYIDKIEALKKSLDTLLGNKQYATVQKLADGINIKKERNELFKGFDTVFLRLFPHFIDQFNALFKEEDQIHPPEDQLMTTELRIFALIRLGIADSEQISRMLGYSINTIYTYKTRVKNRSILPNEEFEARIQAIEAV</sequence>
<proteinExistence type="predicted"/>
<dbReference type="STRING" id="1227739.Hsw_3770"/>
<feature type="signal peptide" evidence="2">
    <location>
        <begin position="1"/>
        <end position="21"/>
    </location>
</feature>
<keyword evidence="5" id="KW-1185">Reference proteome</keyword>
<dbReference type="KEGG" id="hsw:Hsw_3770"/>
<keyword evidence="2" id="KW-0732">Signal</keyword>
<dbReference type="InterPro" id="IPR045957">
    <property type="entry name" value="DUF6377"/>
</dbReference>
<organism evidence="4 5">
    <name type="scientific">Hymenobacter swuensis DY53</name>
    <dbReference type="NCBI Taxonomy" id="1227739"/>
    <lineage>
        <taxon>Bacteria</taxon>
        <taxon>Pseudomonadati</taxon>
        <taxon>Bacteroidota</taxon>
        <taxon>Cytophagia</taxon>
        <taxon>Cytophagales</taxon>
        <taxon>Hymenobacteraceae</taxon>
        <taxon>Hymenobacter</taxon>
    </lineage>
</organism>
<dbReference type="HOGENOM" id="CLU_037195_0_0_10"/>
<evidence type="ECO:0000256" key="1">
    <source>
        <dbReference type="SAM" id="Phobius"/>
    </source>
</evidence>
<evidence type="ECO:0000259" key="3">
    <source>
        <dbReference type="Pfam" id="PF19904"/>
    </source>
</evidence>
<dbReference type="PATRIC" id="fig|1227739.3.peg.3927"/>
<gene>
    <name evidence="4" type="ORF">Hsw_3770</name>
</gene>
<dbReference type="Pfam" id="PF19904">
    <property type="entry name" value="DUF6377"/>
    <property type="match status" value="1"/>
</dbReference>
<protein>
    <recommendedName>
        <fullName evidence="3">DUF6377 domain-containing protein</fullName>
    </recommendedName>
</protein>
<name>W8FCF0_9BACT</name>
<dbReference type="EMBL" id="CP007145">
    <property type="protein sequence ID" value="AHJ99365.1"/>
    <property type="molecule type" value="Genomic_DNA"/>
</dbReference>
<evidence type="ECO:0000256" key="2">
    <source>
        <dbReference type="SAM" id="SignalP"/>
    </source>
</evidence>
<dbReference type="eggNOG" id="COG2197">
    <property type="taxonomic scope" value="Bacteria"/>
</dbReference>
<accession>W8FCF0</accession>
<dbReference type="AlphaFoldDB" id="W8FCF0"/>
<evidence type="ECO:0000313" key="4">
    <source>
        <dbReference type="EMBL" id="AHJ99365.1"/>
    </source>
</evidence>
<reference evidence="4 5" key="1">
    <citation type="submission" date="2014-01" db="EMBL/GenBank/DDBJ databases">
        <title>Complete genome sequence of ionizing-radiation resistance bacterium Hymenobacter swuensis DY53.</title>
        <authorList>
            <person name="Jung J.-H."/>
            <person name="Jeong S.-W."/>
            <person name="Joe M.-H."/>
            <person name="Cho y.-j."/>
            <person name="Kim M.-K."/>
            <person name="Lim S.-Y."/>
        </authorList>
    </citation>
    <scope>NUCLEOTIDE SEQUENCE [LARGE SCALE GENOMIC DNA]</scope>
    <source>
        <strain evidence="4 5">DY53</strain>
    </source>
</reference>
<feature type="chain" id="PRO_5004908533" description="DUF6377 domain-containing protein" evidence="2">
    <location>
        <begin position="22"/>
        <end position="541"/>
    </location>
</feature>
<keyword evidence="1" id="KW-0812">Transmembrane</keyword>
<dbReference type="Proteomes" id="UP000019423">
    <property type="component" value="Chromosome"/>
</dbReference>
<evidence type="ECO:0000313" key="5">
    <source>
        <dbReference type="Proteomes" id="UP000019423"/>
    </source>
</evidence>
<feature type="transmembrane region" description="Helical" evidence="1">
    <location>
        <begin position="332"/>
        <end position="351"/>
    </location>
</feature>
<keyword evidence="1" id="KW-1133">Transmembrane helix</keyword>